<evidence type="ECO:0000256" key="6">
    <source>
        <dbReference type="ARBA" id="ARBA00022777"/>
    </source>
</evidence>
<evidence type="ECO:0000313" key="13">
    <source>
        <dbReference type="Proteomes" id="UP001139000"/>
    </source>
</evidence>
<keyword evidence="4" id="KW-0808">Transferase</keyword>
<dbReference type="InterPro" id="IPR036890">
    <property type="entry name" value="HATPase_C_sf"/>
</dbReference>
<evidence type="ECO:0000256" key="5">
    <source>
        <dbReference type="ARBA" id="ARBA00022741"/>
    </source>
</evidence>
<protein>
    <recommendedName>
        <fullName evidence="2">histidine kinase</fullName>
        <ecNumber evidence="2">2.7.13.3</ecNumber>
    </recommendedName>
</protein>
<keyword evidence="9" id="KW-1133">Transmembrane helix</keyword>
<keyword evidence="7 12" id="KW-0067">ATP-binding</keyword>
<feature type="domain" description="Signal transduction histidine kinase subgroup 2 dimerisation and phosphoacceptor" evidence="11">
    <location>
        <begin position="410"/>
        <end position="483"/>
    </location>
</feature>
<dbReference type="InterPro" id="IPR019734">
    <property type="entry name" value="TPR_rpt"/>
</dbReference>
<keyword evidence="5" id="KW-0547">Nucleotide-binding</keyword>
<dbReference type="InterPro" id="IPR003594">
    <property type="entry name" value="HATPase_dom"/>
</dbReference>
<evidence type="ECO:0000256" key="2">
    <source>
        <dbReference type="ARBA" id="ARBA00012438"/>
    </source>
</evidence>
<dbReference type="PROSITE" id="PS50005">
    <property type="entry name" value="TPR"/>
    <property type="match status" value="1"/>
</dbReference>
<evidence type="ECO:0000256" key="7">
    <source>
        <dbReference type="ARBA" id="ARBA00022840"/>
    </source>
</evidence>
<feature type="domain" description="Histidine kinase/HSP90-like ATPase" evidence="10">
    <location>
        <begin position="508"/>
        <end position="609"/>
    </location>
</feature>
<dbReference type="RefSeq" id="WP_234658848.1">
    <property type="nucleotide sequence ID" value="NZ_CP094997.1"/>
</dbReference>
<dbReference type="AlphaFoldDB" id="A0A9X1PQZ0"/>
<dbReference type="InterPro" id="IPR011990">
    <property type="entry name" value="TPR-like_helical_dom_sf"/>
</dbReference>
<keyword evidence="8" id="KW-0802">TPR repeat</keyword>
<dbReference type="Pfam" id="PF13181">
    <property type="entry name" value="TPR_8"/>
    <property type="match status" value="1"/>
</dbReference>
<dbReference type="EMBL" id="JAJTTC010000015">
    <property type="protein sequence ID" value="MCF0065812.1"/>
    <property type="molecule type" value="Genomic_DNA"/>
</dbReference>
<keyword evidence="9" id="KW-0472">Membrane</keyword>
<comment type="caution">
    <text evidence="12">The sequence shown here is derived from an EMBL/GenBank/DDBJ whole genome shotgun (WGS) entry which is preliminary data.</text>
</comment>
<evidence type="ECO:0000259" key="11">
    <source>
        <dbReference type="Pfam" id="PF07568"/>
    </source>
</evidence>
<dbReference type="PANTHER" id="PTHR41523">
    <property type="entry name" value="TWO-COMPONENT SYSTEM SENSOR PROTEIN"/>
    <property type="match status" value="1"/>
</dbReference>
<evidence type="ECO:0000256" key="9">
    <source>
        <dbReference type="SAM" id="Phobius"/>
    </source>
</evidence>
<evidence type="ECO:0000256" key="1">
    <source>
        <dbReference type="ARBA" id="ARBA00000085"/>
    </source>
</evidence>
<dbReference type="Gene3D" id="3.30.450.20">
    <property type="entry name" value="PAS domain"/>
    <property type="match status" value="1"/>
</dbReference>
<dbReference type="Pfam" id="PF07568">
    <property type="entry name" value="HisKA_2"/>
    <property type="match status" value="1"/>
</dbReference>
<dbReference type="Pfam" id="PF02518">
    <property type="entry name" value="HATPase_c"/>
    <property type="match status" value="1"/>
</dbReference>
<dbReference type="GO" id="GO:0005524">
    <property type="term" value="F:ATP binding"/>
    <property type="evidence" value="ECO:0007669"/>
    <property type="project" value="UniProtKB-KW"/>
</dbReference>
<sequence>MQLLLHNIPLYCLLDDGCRCKFAERRHFVLNCYRGIRHLSHIGAFYVWAMTACMSQETIKLQVQPKRLKNAQEIEQKAIAARDSILLAEAWYLYGKMYVLAGDYRSAHAYFMKAFRVIEPKGDSFELNRLYRRLAENEERLGHFQEALRLGNQSLAIAQRVRSNPGLAGSYMVLGDIYKRIWETQGSQNQKIYLLAVINYRQTESLCHQVKDSMGIADACVRLGMLYLRANDRQAISYLQRAIKLYHPDEKIGNRIQAMLNLASAFASAGNYQLAFRTIREAEKLYQTKWTADYSLLLEFEKQYIQCYQAVHQWQAAFDHLEKLHKLEKSQLMADNQGAISRLNIAYQTSKKESLLHAQANELSTLHLQQRFFLVTSMLLILTIGLSITFFRLYRKNQRTSRQNQELVKEQNHRVKNNLQVISSLLSLQADQLTDEKARQAIEESYLRVKSMAILHRKLYDGDQLAKVDLEEFIPELVIGILQTFGISKIEPAFFIDPIHLSADKATPFGLILTELITNACKHAFADNPSPKLQISCRQKGRNIHLEVADNGRGLVPQMPMIPLHALLRTQSGTFGIQLIQSQLAQLKADGHFETVRPEAGQGTKFHMDFNA</sequence>
<dbReference type="InterPro" id="IPR011495">
    <property type="entry name" value="Sig_transdc_His_kin_sub2_dim/P"/>
</dbReference>
<organism evidence="12 13">
    <name type="scientific">Dyadobacter chenwenxiniae</name>
    <dbReference type="NCBI Taxonomy" id="2906456"/>
    <lineage>
        <taxon>Bacteria</taxon>
        <taxon>Pseudomonadati</taxon>
        <taxon>Bacteroidota</taxon>
        <taxon>Cytophagia</taxon>
        <taxon>Cytophagales</taxon>
        <taxon>Spirosomataceae</taxon>
        <taxon>Dyadobacter</taxon>
    </lineage>
</organism>
<dbReference type="Gene3D" id="3.30.565.10">
    <property type="entry name" value="Histidine kinase-like ATPase, C-terminal domain"/>
    <property type="match status" value="1"/>
</dbReference>
<dbReference type="EC" id="2.7.13.3" evidence="2"/>
<name>A0A9X1PQZ0_9BACT</name>
<keyword evidence="6" id="KW-0418">Kinase</keyword>
<gene>
    <name evidence="12" type="ORF">LXM26_30145</name>
</gene>
<dbReference type="SUPFAM" id="SSF55874">
    <property type="entry name" value="ATPase domain of HSP90 chaperone/DNA topoisomerase II/histidine kinase"/>
    <property type="match status" value="1"/>
</dbReference>
<dbReference type="SUPFAM" id="SSF48452">
    <property type="entry name" value="TPR-like"/>
    <property type="match status" value="2"/>
</dbReference>
<feature type="transmembrane region" description="Helical" evidence="9">
    <location>
        <begin position="372"/>
        <end position="394"/>
    </location>
</feature>
<evidence type="ECO:0000259" key="10">
    <source>
        <dbReference type="Pfam" id="PF02518"/>
    </source>
</evidence>
<evidence type="ECO:0000256" key="3">
    <source>
        <dbReference type="ARBA" id="ARBA00022553"/>
    </source>
</evidence>
<evidence type="ECO:0000313" key="12">
    <source>
        <dbReference type="EMBL" id="MCF0065812.1"/>
    </source>
</evidence>
<keyword evidence="3" id="KW-0597">Phosphoprotein</keyword>
<reference evidence="12" key="1">
    <citation type="submission" date="2021-12" db="EMBL/GenBank/DDBJ databases">
        <title>Novel species in genus Dyadobacter.</title>
        <authorList>
            <person name="Ma C."/>
        </authorList>
    </citation>
    <scope>NUCLEOTIDE SEQUENCE</scope>
    <source>
        <strain evidence="12">LJ419</strain>
    </source>
</reference>
<feature type="repeat" description="TPR" evidence="8">
    <location>
        <begin position="88"/>
        <end position="121"/>
    </location>
</feature>
<dbReference type="GO" id="GO:0004673">
    <property type="term" value="F:protein histidine kinase activity"/>
    <property type="evidence" value="ECO:0007669"/>
    <property type="project" value="UniProtKB-EC"/>
</dbReference>
<proteinExistence type="predicted"/>
<dbReference type="Proteomes" id="UP001139000">
    <property type="component" value="Unassembled WGS sequence"/>
</dbReference>
<keyword evidence="13" id="KW-1185">Reference proteome</keyword>
<evidence type="ECO:0000256" key="8">
    <source>
        <dbReference type="PROSITE-ProRule" id="PRU00339"/>
    </source>
</evidence>
<dbReference type="SMART" id="SM00028">
    <property type="entry name" value="TPR"/>
    <property type="match status" value="4"/>
</dbReference>
<evidence type="ECO:0000256" key="4">
    <source>
        <dbReference type="ARBA" id="ARBA00022679"/>
    </source>
</evidence>
<accession>A0A9X1PQZ0</accession>
<keyword evidence="9" id="KW-0812">Transmembrane</keyword>
<comment type="catalytic activity">
    <reaction evidence="1">
        <text>ATP + protein L-histidine = ADP + protein N-phospho-L-histidine.</text>
        <dbReference type="EC" id="2.7.13.3"/>
    </reaction>
</comment>
<dbReference type="PANTHER" id="PTHR41523:SF8">
    <property type="entry name" value="ETHYLENE RESPONSE SENSOR PROTEIN"/>
    <property type="match status" value="1"/>
</dbReference>
<dbReference type="Gene3D" id="1.25.40.10">
    <property type="entry name" value="Tetratricopeptide repeat domain"/>
    <property type="match status" value="2"/>
</dbReference>